<keyword evidence="2" id="KW-0812">Transmembrane</keyword>
<feature type="region of interest" description="Disordered" evidence="1">
    <location>
        <begin position="327"/>
        <end position="348"/>
    </location>
</feature>
<keyword evidence="2" id="KW-0472">Membrane</keyword>
<protein>
    <submittedName>
        <fullName evidence="3">2193_t:CDS:1</fullName>
    </submittedName>
</protein>
<evidence type="ECO:0000256" key="2">
    <source>
        <dbReference type="SAM" id="Phobius"/>
    </source>
</evidence>
<dbReference type="AlphaFoldDB" id="A0A9N9ELA0"/>
<accession>A0A9N9ELA0</accession>
<feature type="compositionally biased region" description="Low complexity" evidence="1">
    <location>
        <begin position="64"/>
        <end position="75"/>
    </location>
</feature>
<keyword evidence="4" id="KW-1185">Reference proteome</keyword>
<dbReference type="OrthoDB" id="2439599at2759"/>
<proteinExistence type="predicted"/>
<feature type="transmembrane region" description="Helical" evidence="2">
    <location>
        <begin position="101"/>
        <end position="122"/>
    </location>
</feature>
<feature type="compositionally biased region" description="Polar residues" evidence="1">
    <location>
        <begin position="76"/>
        <end position="93"/>
    </location>
</feature>
<dbReference type="EMBL" id="CAJVPZ010017932">
    <property type="protein sequence ID" value="CAG8683326.1"/>
    <property type="molecule type" value="Genomic_DNA"/>
</dbReference>
<feature type="region of interest" description="Disordered" evidence="1">
    <location>
        <begin position="56"/>
        <end position="93"/>
    </location>
</feature>
<evidence type="ECO:0000313" key="3">
    <source>
        <dbReference type="EMBL" id="CAG8683326.1"/>
    </source>
</evidence>
<organism evidence="3 4">
    <name type="scientific">Racocetra fulgida</name>
    <dbReference type="NCBI Taxonomy" id="60492"/>
    <lineage>
        <taxon>Eukaryota</taxon>
        <taxon>Fungi</taxon>
        <taxon>Fungi incertae sedis</taxon>
        <taxon>Mucoromycota</taxon>
        <taxon>Glomeromycotina</taxon>
        <taxon>Glomeromycetes</taxon>
        <taxon>Diversisporales</taxon>
        <taxon>Gigasporaceae</taxon>
        <taxon>Racocetra</taxon>
    </lineage>
</organism>
<reference evidence="3" key="1">
    <citation type="submission" date="2021-06" db="EMBL/GenBank/DDBJ databases">
        <authorList>
            <person name="Kallberg Y."/>
            <person name="Tangrot J."/>
            <person name="Rosling A."/>
        </authorList>
    </citation>
    <scope>NUCLEOTIDE SEQUENCE</scope>
    <source>
        <strain evidence="3">IN212</strain>
    </source>
</reference>
<keyword evidence="2" id="KW-1133">Transmembrane helix</keyword>
<dbReference type="Proteomes" id="UP000789396">
    <property type="component" value="Unassembled WGS sequence"/>
</dbReference>
<evidence type="ECO:0000256" key="1">
    <source>
        <dbReference type="SAM" id="MobiDB-lite"/>
    </source>
</evidence>
<gene>
    <name evidence="3" type="ORF">RFULGI_LOCUS9704</name>
</gene>
<comment type="caution">
    <text evidence="3">The sequence shown here is derived from an EMBL/GenBank/DDBJ whole genome shotgun (WGS) entry which is preliminary data.</text>
</comment>
<name>A0A9N9ELA0_9GLOM</name>
<sequence>YSQKLIARYPQAKLIHVTTTIKTTSPGVSVFKTPRKSLSTSTLTNTKKIADHLIAPATTQTKLPSPSDTSSPVPTNDNTSYGSPISDESFNKQNDSSSTKYIIIGISAAIGIILFVSMVFIFKKLCANRRLKRQNVHAHDGNSRGLDPEFRNENSFRINRIENTSLSSQQGTNYVNDSVQSYNAPNGNERFDSSYHVLYPAKSHYKGPYPVRSDYSDRSGCSSPVDSNYCGHAGGYGQGYHFQHYNAQLVPPNQYYNPDPNFVATNFVPPGSIDRRMIRENILEIANDEDDTHESLGNHSVTENNTLFIPSGRESVHESLRLSLISENSRASTPEDDRSQTNQKAVYF</sequence>
<feature type="non-terminal residue" evidence="3">
    <location>
        <position position="1"/>
    </location>
</feature>
<evidence type="ECO:0000313" key="4">
    <source>
        <dbReference type="Proteomes" id="UP000789396"/>
    </source>
</evidence>